<protein>
    <submittedName>
        <fullName evidence="3">BolA/IbaG family iron-sulfur metabolism protein</fullName>
    </submittedName>
</protein>
<name>A0A520M7M4_9GAMM</name>
<dbReference type="Proteomes" id="UP000318359">
    <property type="component" value="Unassembled WGS sequence"/>
</dbReference>
<evidence type="ECO:0000256" key="1">
    <source>
        <dbReference type="ARBA" id="ARBA00005578"/>
    </source>
</evidence>
<accession>A0A520M7M4</accession>
<dbReference type="Pfam" id="PF01722">
    <property type="entry name" value="BolA"/>
    <property type="match status" value="1"/>
</dbReference>
<dbReference type="AlphaFoldDB" id="A0A520M7M4"/>
<organism evidence="3 4">
    <name type="scientific">SAR86 cluster bacterium</name>
    <dbReference type="NCBI Taxonomy" id="2030880"/>
    <lineage>
        <taxon>Bacteria</taxon>
        <taxon>Pseudomonadati</taxon>
        <taxon>Pseudomonadota</taxon>
        <taxon>Gammaproteobacteria</taxon>
        <taxon>SAR86 cluster</taxon>
    </lineage>
</organism>
<reference evidence="3 4" key="1">
    <citation type="submission" date="2019-02" db="EMBL/GenBank/DDBJ databases">
        <title>Prokaryotic population dynamics and viral predation in marine succession experiment using metagenomics: the confinement effect.</title>
        <authorList>
            <person name="Haro-Moreno J.M."/>
            <person name="Rodriguez-Valera F."/>
            <person name="Lopez-Perez M."/>
        </authorList>
    </citation>
    <scope>NUCLEOTIDE SEQUENCE [LARGE SCALE GENOMIC DNA]</scope>
    <source>
        <strain evidence="3">MED-G167</strain>
    </source>
</reference>
<sequence>MNKEHIQTIIQNALSDARLEFIGDDCNLQLRIISDSFEGMPMVKRHKIILNMLSESFQSGELHALSLKTQTKAENS</sequence>
<dbReference type="EMBL" id="SHBM01000033">
    <property type="protein sequence ID" value="RZO17236.1"/>
    <property type="molecule type" value="Genomic_DNA"/>
</dbReference>
<dbReference type="InterPro" id="IPR036065">
    <property type="entry name" value="BolA-like_sf"/>
</dbReference>
<dbReference type="PANTHER" id="PTHR46229:SF2">
    <property type="entry name" value="BOLA-LIKE PROTEIN 1"/>
    <property type="match status" value="1"/>
</dbReference>
<evidence type="ECO:0000313" key="3">
    <source>
        <dbReference type="EMBL" id="RZO17236.1"/>
    </source>
</evidence>
<dbReference type="Gene3D" id="3.30.300.90">
    <property type="entry name" value="BolA-like"/>
    <property type="match status" value="1"/>
</dbReference>
<dbReference type="PIRSF" id="PIRSF003113">
    <property type="entry name" value="BolA"/>
    <property type="match status" value="1"/>
</dbReference>
<evidence type="ECO:0000313" key="4">
    <source>
        <dbReference type="Proteomes" id="UP000318359"/>
    </source>
</evidence>
<dbReference type="InterPro" id="IPR050961">
    <property type="entry name" value="BolA/IbaG_stress_morph_reg"/>
</dbReference>
<evidence type="ECO:0000256" key="2">
    <source>
        <dbReference type="RuleBase" id="RU003860"/>
    </source>
</evidence>
<dbReference type="PANTHER" id="PTHR46229">
    <property type="entry name" value="BOLA TRANSCRIPTION REGULATOR"/>
    <property type="match status" value="1"/>
</dbReference>
<proteinExistence type="inferred from homology"/>
<comment type="similarity">
    <text evidence="1 2">Belongs to the BolA/IbaG family.</text>
</comment>
<gene>
    <name evidence="3" type="ORF">EVB00_02455</name>
</gene>
<dbReference type="SUPFAM" id="SSF82657">
    <property type="entry name" value="BolA-like"/>
    <property type="match status" value="1"/>
</dbReference>
<dbReference type="InterPro" id="IPR002634">
    <property type="entry name" value="BolA"/>
</dbReference>
<comment type="caution">
    <text evidence="3">The sequence shown here is derived from an EMBL/GenBank/DDBJ whole genome shotgun (WGS) entry which is preliminary data.</text>
</comment>